<accession>A0A1I5MWI3</accession>
<dbReference type="OrthoDB" id="3536267at2"/>
<proteinExistence type="predicted"/>
<name>A0A1I5MWI3_9BACT</name>
<organism evidence="1 2">
    <name type="scientific">Pseudarcicella hirudinis</name>
    <dbReference type="NCBI Taxonomy" id="1079859"/>
    <lineage>
        <taxon>Bacteria</taxon>
        <taxon>Pseudomonadati</taxon>
        <taxon>Bacteroidota</taxon>
        <taxon>Cytophagia</taxon>
        <taxon>Cytophagales</taxon>
        <taxon>Flectobacillaceae</taxon>
        <taxon>Pseudarcicella</taxon>
    </lineage>
</organism>
<gene>
    <name evidence="1" type="ORF">SAMN04515674_101480</name>
</gene>
<dbReference type="Proteomes" id="UP000199306">
    <property type="component" value="Unassembled WGS sequence"/>
</dbReference>
<dbReference type="AlphaFoldDB" id="A0A1I5MWI3"/>
<dbReference type="EMBL" id="FOXH01000001">
    <property type="protein sequence ID" value="SFP13870.1"/>
    <property type="molecule type" value="Genomic_DNA"/>
</dbReference>
<dbReference type="RefSeq" id="WP_092011495.1">
    <property type="nucleotide sequence ID" value="NZ_FOXH01000001.1"/>
</dbReference>
<keyword evidence="2" id="KW-1185">Reference proteome</keyword>
<evidence type="ECO:0000313" key="1">
    <source>
        <dbReference type="EMBL" id="SFP13870.1"/>
    </source>
</evidence>
<dbReference type="STRING" id="1079859.SAMN04515674_101480"/>
<sequence length="76" mass="8653">MSKVTIGRIVIYKPTEEDISLMQHSGFSKKELPAIITAVHSDDCVNLKVFLDGHGDLWKLSRNRGTHWDFPTIEKT</sequence>
<reference evidence="1 2" key="1">
    <citation type="submission" date="2016-10" db="EMBL/GenBank/DDBJ databases">
        <authorList>
            <person name="de Groot N.N."/>
        </authorList>
    </citation>
    <scope>NUCLEOTIDE SEQUENCE [LARGE SCALE GENOMIC DNA]</scope>
    <source>
        <strain evidence="2">E92,LMG 26720,CCM 7988</strain>
    </source>
</reference>
<protein>
    <submittedName>
        <fullName evidence="1">Uncharacterized protein</fullName>
    </submittedName>
</protein>
<evidence type="ECO:0000313" key="2">
    <source>
        <dbReference type="Proteomes" id="UP000199306"/>
    </source>
</evidence>